<reference evidence="1" key="1">
    <citation type="submission" date="2013-07" db="EMBL/GenBank/DDBJ databases">
        <title>The genome of an arbuscular mycorrhizal fungus provides insights into the evolution of the oldest plant symbiosis.</title>
        <authorList>
            <consortium name="DOE Joint Genome Institute"/>
            <person name="Tisserant E."/>
            <person name="Malbreil M."/>
            <person name="Kuo A."/>
            <person name="Kohler A."/>
            <person name="Symeonidi A."/>
            <person name="Balestrini R."/>
            <person name="Charron P."/>
            <person name="Duensing N."/>
            <person name="Frei-dit-Frey N."/>
            <person name="Gianinazzi-Pearson V."/>
            <person name="Gilbert B."/>
            <person name="Handa Y."/>
            <person name="Hijri M."/>
            <person name="Kaul R."/>
            <person name="Kawaguchi M."/>
            <person name="Krajinski F."/>
            <person name="Lammers P."/>
            <person name="Lapierre D."/>
            <person name="Masclaux F.G."/>
            <person name="Murat C."/>
            <person name="Morin E."/>
            <person name="Ndikumana S."/>
            <person name="Pagni M."/>
            <person name="Petitpierre D."/>
            <person name="Requena N."/>
            <person name="Rosikiewicz P."/>
            <person name="Riley R."/>
            <person name="Saito K."/>
            <person name="San Clemente H."/>
            <person name="Shapiro H."/>
            <person name="van Tuinen D."/>
            <person name="Becard G."/>
            <person name="Bonfante P."/>
            <person name="Paszkowski U."/>
            <person name="Shachar-Hill Y."/>
            <person name="Young J.P."/>
            <person name="Sanders I.R."/>
            <person name="Henrissat B."/>
            <person name="Rensing S.A."/>
            <person name="Grigoriev I.V."/>
            <person name="Corradi N."/>
            <person name="Roux C."/>
            <person name="Martin F."/>
        </authorList>
    </citation>
    <scope>NUCLEOTIDE SEQUENCE</scope>
    <source>
        <strain evidence="1">DAOM 197198</strain>
    </source>
</reference>
<organism evidence="1">
    <name type="scientific">Rhizophagus irregularis (strain DAOM 181602 / DAOM 197198 / MUCL 43194)</name>
    <name type="common">Arbuscular mycorrhizal fungus</name>
    <name type="synonym">Glomus intraradices</name>
    <dbReference type="NCBI Taxonomy" id="747089"/>
    <lineage>
        <taxon>Eukaryota</taxon>
        <taxon>Fungi</taxon>
        <taxon>Fungi incertae sedis</taxon>
        <taxon>Mucoromycota</taxon>
        <taxon>Glomeromycotina</taxon>
        <taxon>Glomeromycetes</taxon>
        <taxon>Glomerales</taxon>
        <taxon>Glomeraceae</taxon>
        <taxon>Rhizophagus</taxon>
    </lineage>
</organism>
<evidence type="ECO:0000313" key="1">
    <source>
        <dbReference type="EMBL" id="ESA21523.1"/>
    </source>
</evidence>
<dbReference type="AlphaFoldDB" id="U9USM2"/>
<dbReference type="VEuPathDB" id="FungiDB:RhiirFUN_016395"/>
<gene>
    <name evidence="1" type="ORF">GLOINDRAFT_17364</name>
</gene>
<sequence length="83" mass="9911">MRRRYSRIQLQRKHRYFRNSAPMNSAQMWTPIFQEFSSGMDTEFQDKISVSAWILNPKGILAPTWILKSQRKIGSYLDTESQR</sequence>
<dbReference type="EMBL" id="KI276340">
    <property type="protein sequence ID" value="ESA21523.1"/>
    <property type="molecule type" value="Genomic_DNA"/>
</dbReference>
<dbReference type="HOGENOM" id="CLU_2543727_0_0_1"/>
<accession>U9USM2</accession>
<protein>
    <submittedName>
        <fullName evidence="1">Uncharacterized protein</fullName>
    </submittedName>
</protein>
<name>U9USM2_RHIID</name>
<proteinExistence type="predicted"/>